<sequence length="392" mass="43818">MSSQAFAQLNGINVISYYAPMVFEQGWGASTPVFAETKDLSITDSASVSDTRANSIGFLALPNELIFMIISHFPEIKTEEVLTNTPYIALSFDTREISPVAWERFQACLTTNTEGKWFYSVAKTLEQKCNGMLQSQHLWPHVKVVTVTLTRVRASKILPLFVRLLGSLPNVHTLEIQHACGTMTTALKGAFRGHVFPSIQKVILPTCTHEILRCCPEVREVISNESDGTSLVSALVYHGGKKLEVLRNVHAGPVVMKRLSAAGSPLRCIEVYSISENMVSIYATFPSLRVIEVNFREGCPYGNPPDNHIKLAKDILRACAKYKPPKNRGKFCGKTADDSISEPALADPDPEPRIVRLRKFTYRPHWNDWHKSPEDYVPFRIEDIPVTAEESN</sequence>
<accession>A0A8H3GV33</accession>
<proteinExistence type="predicted"/>
<dbReference type="EMBL" id="CAJMXA010001688">
    <property type="protein sequence ID" value="CAE6467863.1"/>
    <property type="molecule type" value="Genomic_DNA"/>
</dbReference>
<comment type="caution">
    <text evidence="1">The sequence shown here is derived from an EMBL/GenBank/DDBJ whole genome shotgun (WGS) entry which is preliminary data.</text>
</comment>
<evidence type="ECO:0000313" key="2">
    <source>
        <dbReference type="Proteomes" id="UP000663853"/>
    </source>
</evidence>
<evidence type="ECO:0000313" key="1">
    <source>
        <dbReference type="EMBL" id="CAE6467863.1"/>
    </source>
</evidence>
<dbReference type="Proteomes" id="UP000663853">
    <property type="component" value="Unassembled WGS sequence"/>
</dbReference>
<dbReference type="AlphaFoldDB" id="A0A8H3GV33"/>
<organism evidence="1 2">
    <name type="scientific">Rhizoctonia solani</name>
    <dbReference type="NCBI Taxonomy" id="456999"/>
    <lineage>
        <taxon>Eukaryota</taxon>
        <taxon>Fungi</taxon>
        <taxon>Dikarya</taxon>
        <taxon>Basidiomycota</taxon>
        <taxon>Agaricomycotina</taxon>
        <taxon>Agaricomycetes</taxon>
        <taxon>Cantharellales</taxon>
        <taxon>Ceratobasidiaceae</taxon>
        <taxon>Rhizoctonia</taxon>
    </lineage>
</organism>
<reference evidence="1" key="1">
    <citation type="submission" date="2021-01" db="EMBL/GenBank/DDBJ databases">
        <authorList>
            <person name="Kaushik A."/>
        </authorList>
    </citation>
    <scope>NUCLEOTIDE SEQUENCE</scope>
    <source>
        <strain evidence="1">AG6-10EEA</strain>
    </source>
</reference>
<gene>
    <name evidence="1" type="ORF">RDB_LOCUS70816</name>
</gene>
<protein>
    <submittedName>
        <fullName evidence="1">Uncharacterized protein</fullName>
    </submittedName>
</protein>
<name>A0A8H3GV33_9AGAM</name>